<dbReference type="OrthoDB" id="9783700at2"/>
<name>A0A395LPH3_9SPHN</name>
<keyword evidence="1" id="KW-0732">Signal</keyword>
<evidence type="ECO:0000313" key="2">
    <source>
        <dbReference type="EMBL" id="RDS78619.1"/>
    </source>
</evidence>
<feature type="chain" id="PRO_5017463896" evidence="1">
    <location>
        <begin position="21"/>
        <end position="272"/>
    </location>
</feature>
<dbReference type="RefSeq" id="WP_115492848.1">
    <property type="nucleotide sequence ID" value="NZ_JACHWW010000001.1"/>
</dbReference>
<dbReference type="GO" id="GO:0016603">
    <property type="term" value="F:glutaminyl-peptide cyclotransferase activity"/>
    <property type="evidence" value="ECO:0007669"/>
    <property type="project" value="InterPro"/>
</dbReference>
<dbReference type="SUPFAM" id="SSF50969">
    <property type="entry name" value="YVTN repeat-like/Quinoprotein amine dehydrogenase"/>
    <property type="match status" value="1"/>
</dbReference>
<dbReference type="PANTHER" id="PTHR31270">
    <property type="entry name" value="GLUTAMINYL-PEPTIDE CYCLOTRANSFERASE"/>
    <property type="match status" value="1"/>
</dbReference>
<evidence type="ECO:0000256" key="1">
    <source>
        <dbReference type="SAM" id="SignalP"/>
    </source>
</evidence>
<accession>A0A395LPH3</accession>
<gene>
    <name evidence="2" type="ORF">DL238_08550</name>
</gene>
<dbReference type="InterPro" id="IPR007788">
    <property type="entry name" value="QCT"/>
</dbReference>
<reference evidence="2 3" key="1">
    <citation type="submission" date="2018-07" db="EMBL/GenBank/DDBJ databases">
        <title>Erythrobacter nanhaiensis sp. nov., a novel member of the genus Erythrobacter isolated from the South China Sea.</title>
        <authorList>
            <person name="Chen X."/>
            <person name="Liu J."/>
        </authorList>
    </citation>
    <scope>NUCLEOTIDE SEQUENCE [LARGE SCALE GENOMIC DNA]</scope>
    <source>
        <strain evidence="2 3">S-5</strain>
    </source>
</reference>
<protein>
    <submittedName>
        <fullName evidence="2">Glutaminyl-peptide cyclotransferase</fullName>
    </submittedName>
</protein>
<evidence type="ECO:0000313" key="3">
    <source>
        <dbReference type="Proteomes" id="UP000254101"/>
    </source>
</evidence>
<proteinExistence type="predicted"/>
<dbReference type="InterPro" id="IPR015943">
    <property type="entry name" value="WD40/YVTN_repeat-like_dom_sf"/>
</dbReference>
<dbReference type="Pfam" id="PF05096">
    <property type="entry name" value="Glu_cyclase_2"/>
    <property type="match status" value="1"/>
</dbReference>
<keyword evidence="3" id="KW-1185">Reference proteome</keyword>
<dbReference type="PANTHER" id="PTHR31270:SF1">
    <property type="entry name" value="GLUTAMINYL-PEPTIDE CYCLOTRANSFERASE"/>
    <property type="match status" value="1"/>
</dbReference>
<dbReference type="EMBL" id="QRBB01000001">
    <property type="protein sequence ID" value="RDS78619.1"/>
    <property type="molecule type" value="Genomic_DNA"/>
</dbReference>
<comment type="caution">
    <text evidence="2">The sequence shown here is derived from an EMBL/GenBank/DDBJ whole genome shotgun (WGS) entry which is preliminary data.</text>
</comment>
<organism evidence="2 3">
    <name type="scientific">Alteriqipengyuania lutimaris</name>
    <dbReference type="NCBI Taxonomy" id="1538146"/>
    <lineage>
        <taxon>Bacteria</taxon>
        <taxon>Pseudomonadati</taxon>
        <taxon>Pseudomonadota</taxon>
        <taxon>Alphaproteobacteria</taxon>
        <taxon>Sphingomonadales</taxon>
        <taxon>Erythrobacteraceae</taxon>
        <taxon>Alteriqipengyuania</taxon>
    </lineage>
</organism>
<sequence>MILQPIFAAAVALAPALAVAQQPPQDVAAPAQDAAPVIYEVEVVARYPHDPQAFTQGLLWHDGHLYESTGQLGQSQIRRVDLATGEVLAGRDIPAEQFGEGLALWGDELVSLTWKDRVIHRWTLDGLEPVRSDPFPYEGWGLAVLGDALVASDGSDVLRLLDPQTYALRREIGVTIDGRPVPRINELEVADGLIWANQWYSQVIVAIDPADGAIRKIVDLGPLVDEVAAPDPGAVLNGIAHDPQTGRWFVTGKLWPTLFEVRFVPRGEAAAD</sequence>
<dbReference type="Gene3D" id="2.130.10.10">
    <property type="entry name" value="YVTN repeat-like/Quinoprotein amine dehydrogenase"/>
    <property type="match status" value="1"/>
</dbReference>
<dbReference type="AlphaFoldDB" id="A0A395LPH3"/>
<dbReference type="InterPro" id="IPR011044">
    <property type="entry name" value="Quino_amine_DH_bsu"/>
</dbReference>
<dbReference type="Proteomes" id="UP000254101">
    <property type="component" value="Unassembled WGS sequence"/>
</dbReference>
<feature type="signal peptide" evidence="1">
    <location>
        <begin position="1"/>
        <end position="20"/>
    </location>
</feature>
<keyword evidence="2" id="KW-0808">Transferase</keyword>